<protein>
    <submittedName>
        <fullName evidence="1">Heptosyltransferase-2</fullName>
    </submittedName>
</protein>
<dbReference type="GO" id="GO:0016757">
    <property type="term" value="F:glycosyltransferase activity"/>
    <property type="evidence" value="ECO:0007669"/>
    <property type="project" value="InterPro"/>
</dbReference>
<evidence type="ECO:0000313" key="1">
    <source>
        <dbReference type="EMBL" id="SDQ39314.1"/>
    </source>
</evidence>
<keyword evidence="2" id="KW-1185">Reference proteome</keyword>
<name>A0A1H1AI09_9BURK</name>
<organism evidence="1 2">
    <name type="scientific">Paraburkholderia fungorum</name>
    <dbReference type="NCBI Taxonomy" id="134537"/>
    <lineage>
        <taxon>Bacteria</taxon>
        <taxon>Pseudomonadati</taxon>
        <taxon>Pseudomonadota</taxon>
        <taxon>Betaproteobacteria</taxon>
        <taxon>Burkholderiales</taxon>
        <taxon>Burkholderiaceae</taxon>
        <taxon>Paraburkholderia</taxon>
    </lineage>
</organism>
<gene>
    <name evidence="1" type="ORF">SAMN05443245_1202</name>
</gene>
<dbReference type="Gene3D" id="3.40.50.2000">
    <property type="entry name" value="Glycogen Phosphorylase B"/>
    <property type="match status" value="1"/>
</dbReference>
<dbReference type="Pfam" id="PF01075">
    <property type="entry name" value="Glyco_transf_9"/>
    <property type="match status" value="1"/>
</dbReference>
<dbReference type="InterPro" id="IPR002201">
    <property type="entry name" value="Glyco_trans_9"/>
</dbReference>
<reference evidence="2" key="1">
    <citation type="submission" date="2016-10" db="EMBL/GenBank/DDBJ databases">
        <authorList>
            <person name="Varghese N."/>
        </authorList>
    </citation>
    <scope>NUCLEOTIDE SEQUENCE [LARGE SCALE GENOMIC DNA]</scope>
    <source>
        <strain evidence="2">GAS106B</strain>
    </source>
</reference>
<sequence length="387" mass="43116">MNRLMCALYRSAPAALKKAVDKAVDRSVRIPWAGVAHEPEVFLRKTSRAKIVKKYLHKHLLLRWRGQTRLELQSTAKVRRLLWIYTGKRNFGDATMDMSGRALLKGRGVDIDLFTLPNLHKLFEEDDIFQNVYSDLQQLSGRTYDAIVMSEYNLPSIKLKARQFRHLPYVCLFQYFYGPDRNQTTFSYAAVNHAFGLGYPDASIVSMSKPYLAAKASTRESVRAFLPGSKFLALAVGGLDANRTYRHWGALLDLIDRSDERGMPKHVVLLGSDNGLAIAEDLLKRTFGTLTISSLVGQLSLLQSREMAARASLFVGADGGLMHVAHSTPTPSVSLFSDREPPYLRLTEQCHSIGIQSTGDVDEIAPTEIMNAIRTQLSATGKPEVAA</sequence>
<dbReference type="SUPFAM" id="SSF53756">
    <property type="entry name" value="UDP-Glycosyltransferase/glycogen phosphorylase"/>
    <property type="match status" value="1"/>
</dbReference>
<accession>A0A1H1AI09</accession>
<dbReference type="Proteomes" id="UP000183487">
    <property type="component" value="Unassembled WGS sequence"/>
</dbReference>
<evidence type="ECO:0000313" key="2">
    <source>
        <dbReference type="Proteomes" id="UP000183487"/>
    </source>
</evidence>
<dbReference type="EMBL" id="FNKP01000001">
    <property type="protein sequence ID" value="SDQ39314.1"/>
    <property type="molecule type" value="Genomic_DNA"/>
</dbReference>
<dbReference type="AlphaFoldDB" id="A0A1H1AI09"/>
<keyword evidence="1" id="KW-0808">Transferase</keyword>
<proteinExistence type="predicted"/>